<dbReference type="Proteomes" id="UP001314170">
    <property type="component" value="Unassembled WGS sequence"/>
</dbReference>
<sequence length="72" mass="7905">MFDAHTVIDLSNASRSLDKKTITEEKVVLYSLSGKDQLFRVNDGTTAETLSSGSEPNLAKEYRGGKVDHQTC</sequence>
<feature type="region of interest" description="Disordered" evidence="1">
    <location>
        <begin position="47"/>
        <end position="72"/>
    </location>
</feature>
<protein>
    <submittedName>
        <fullName evidence="2">Uncharacterized protein</fullName>
    </submittedName>
</protein>
<name>A0AAV1SA51_9ROSI</name>
<feature type="compositionally biased region" description="Basic and acidic residues" evidence="1">
    <location>
        <begin position="58"/>
        <end position="72"/>
    </location>
</feature>
<evidence type="ECO:0000256" key="1">
    <source>
        <dbReference type="SAM" id="MobiDB-lite"/>
    </source>
</evidence>
<evidence type="ECO:0000313" key="2">
    <source>
        <dbReference type="EMBL" id="CAK7346987.1"/>
    </source>
</evidence>
<accession>A0AAV1SA51</accession>
<dbReference type="AlphaFoldDB" id="A0AAV1SA51"/>
<reference evidence="2 3" key="1">
    <citation type="submission" date="2024-01" db="EMBL/GenBank/DDBJ databases">
        <authorList>
            <person name="Waweru B."/>
        </authorList>
    </citation>
    <scope>NUCLEOTIDE SEQUENCE [LARGE SCALE GENOMIC DNA]</scope>
</reference>
<evidence type="ECO:0000313" key="3">
    <source>
        <dbReference type="Proteomes" id="UP001314170"/>
    </source>
</evidence>
<organism evidence="2 3">
    <name type="scientific">Dovyalis caffra</name>
    <dbReference type="NCBI Taxonomy" id="77055"/>
    <lineage>
        <taxon>Eukaryota</taxon>
        <taxon>Viridiplantae</taxon>
        <taxon>Streptophyta</taxon>
        <taxon>Embryophyta</taxon>
        <taxon>Tracheophyta</taxon>
        <taxon>Spermatophyta</taxon>
        <taxon>Magnoliopsida</taxon>
        <taxon>eudicotyledons</taxon>
        <taxon>Gunneridae</taxon>
        <taxon>Pentapetalae</taxon>
        <taxon>rosids</taxon>
        <taxon>fabids</taxon>
        <taxon>Malpighiales</taxon>
        <taxon>Salicaceae</taxon>
        <taxon>Flacourtieae</taxon>
        <taxon>Dovyalis</taxon>
    </lineage>
</organism>
<comment type="caution">
    <text evidence="2">The sequence shown here is derived from an EMBL/GenBank/DDBJ whole genome shotgun (WGS) entry which is preliminary data.</text>
</comment>
<dbReference type="EMBL" id="CAWUPB010001173">
    <property type="protein sequence ID" value="CAK7346987.1"/>
    <property type="molecule type" value="Genomic_DNA"/>
</dbReference>
<proteinExistence type="predicted"/>
<keyword evidence="3" id="KW-1185">Reference proteome</keyword>
<gene>
    <name evidence="2" type="ORF">DCAF_LOCUS19667</name>
</gene>